<comment type="pathway">
    <text evidence="1">Cofactor biosynthesis; coenzyme A biosynthesis.</text>
</comment>
<reference evidence="4" key="1">
    <citation type="submission" date="2016-10" db="EMBL/GenBank/DDBJ databases">
        <authorList>
            <person name="Varghese N."/>
            <person name="Submissions S."/>
        </authorList>
    </citation>
    <scope>NUCLEOTIDE SEQUENCE [LARGE SCALE GENOMIC DNA]</scope>
    <source>
        <strain evidence="4">SLH 33</strain>
    </source>
</reference>
<comment type="similarity">
    <text evidence="1">Belongs to the GHMP kinase family. PoK subfamily.</text>
</comment>
<keyword evidence="1" id="KW-0067">ATP-binding</keyword>
<dbReference type="RefSeq" id="WP_091688672.1">
    <property type="nucleotide sequence ID" value="NZ_CAAGSJ010000003.1"/>
</dbReference>
<dbReference type="InterPro" id="IPR014721">
    <property type="entry name" value="Ribsml_uS5_D2-typ_fold_subgr"/>
</dbReference>
<dbReference type="PIRSF" id="PIRSF016896">
    <property type="entry name" value="GHMP_arc_MJ0969"/>
    <property type="match status" value="1"/>
</dbReference>
<keyword evidence="4" id="KW-1185">Reference proteome</keyword>
<dbReference type="Gene3D" id="3.30.230.10">
    <property type="match status" value="1"/>
</dbReference>
<evidence type="ECO:0000256" key="1">
    <source>
        <dbReference type="HAMAP-Rule" id="MF_02223"/>
    </source>
</evidence>
<dbReference type="PANTHER" id="PTHR42282">
    <property type="entry name" value="PANTOATE KINASE-RELATED"/>
    <property type="match status" value="1"/>
</dbReference>
<dbReference type="Pfam" id="PF00288">
    <property type="entry name" value="GHMP_kinases_N"/>
    <property type="match status" value="1"/>
</dbReference>
<organism evidence="3 4">
    <name type="scientific">Methanococcoides vulcani</name>
    <dbReference type="NCBI Taxonomy" id="1353158"/>
    <lineage>
        <taxon>Archaea</taxon>
        <taxon>Methanobacteriati</taxon>
        <taxon>Methanobacteriota</taxon>
        <taxon>Stenosarchaea group</taxon>
        <taxon>Methanomicrobia</taxon>
        <taxon>Methanosarcinales</taxon>
        <taxon>Methanosarcinaceae</taxon>
        <taxon>Methanococcoides</taxon>
    </lineage>
</organism>
<dbReference type="InterPro" id="IPR020568">
    <property type="entry name" value="Ribosomal_Su5_D2-typ_SF"/>
</dbReference>
<dbReference type="SUPFAM" id="SSF54211">
    <property type="entry name" value="Ribosomal protein S5 domain 2-like"/>
    <property type="match status" value="1"/>
</dbReference>
<evidence type="ECO:0000313" key="3">
    <source>
        <dbReference type="EMBL" id="SES67666.1"/>
    </source>
</evidence>
<comment type="function">
    <text evidence="1">Phosphorylates (R)-pantoate to form (R)-4-phosphopantoate in the CoA biosynthesis pathway.</text>
</comment>
<dbReference type="InterPro" id="IPR012043">
    <property type="entry name" value="PoK"/>
</dbReference>
<dbReference type="GO" id="GO:0015937">
    <property type="term" value="P:coenzyme A biosynthetic process"/>
    <property type="evidence" value="ECO:0007669"/>
    <property type="project" value="UniProtKB-UniRule"/>
</dbReference>
<dbReference type="STRING" id="1353158.SAMN04488587_0515"/>
<proteinExistence type="inferred from homology"/>
<dbReference type="AlphaFoldDB" id="A0A1H9YFB9"/>
<evidence type="ECO:0000313" key="4">
    <source>
        <dbReference type="Proteomes" id="UP000243338"/>
    </source>
</evidence>
<accession>A0A1H9YFB9</accession>
<keyword evidence="1 3" id="KW-0418">Kinase</keyword>
<dbReference type="GO" id="GO:0005524">
    <property type="term" value="F:ATP binding"/>
    <property type="evidence" value="ECO:0007669"/>
    <property type="project" value="UniProtKB-KW"/>
</dbReference>
<keyword evidence="1" id="KW-0808">Transferase</keyword>
<dbReference type="PANTHER" id="PTHR42282:SF1">
    <property type="entry name" value="PANTOATE KINASE"/>
    <property type="match status" value="1"/>
</dbReference>
<dbReference type="OrthoDB" id="85822at2157"/>
<keyword evidence="1" id="KW-0173">Coenzyme A biosynthesis</keyword>
<comment type="catalytic activity">
    <reaction evidence="1">
        <text>(R)-pantoate + ATP = (R)-4-phosphopantoate + ADP + H(+)</text>
        <dbReference type="Rhea" id="RHEA:28246"/>
        <dbReference type="ChEBI" id="CHEBI:15378"/>
        <dbReference type="ChEBI" id="CHEBI:15980"/>
        <dbReference type="ChEBI" id="CHEBI:30616"/>
        <dbReference type="ChEBI" id="CHEBI:61294"/>
        <dbReference type="ChEBI" id="CHEBI:456216"/>
        <dbReference type="EC" id="2.7.1.169"/>
    </reaction>
</comment>
<gene>
    <name evidence="3" type="ORF">SAMN04488587_0515</name>
</gene>
<evidence type="ECO:0000259" key="2">
    <source>
        <dbReference type="Pfam" id="PF00288"/>
    </source>
</evidence>
<dbReference type="UniPathway" id="UPA00241"/>
<protein>
    <recommendedName>
        <fullName evidence="1">Pantoate kinase</fullName>
        <shortName evidence="1">PoK</shortName>
        <ecNumber evidence="1">2.7.1.169</ecNumber>
    </recommendedName>
</protein>
<keyword evidence="1" id="KW-0547">Nucleotide-binding</keyword>
<name>A0A1H9YFB9_9EURY</name>
<dbReference type="GO" id="GO:0016301">
    <property type="term" value="F:kinase activity"/>
    <property type="evidence" value="ECO:0007669"/>
    <property type="project" value="UniProtKB-UniRule"/>
</dbReference>
<dbReference type="Proteomes" id="UP000243338">
    <property type="component" value="Unassembled WGS sequence"/>
</dbReference>
<feature type="domain" description="GHMP kinase N-terminal" evidence="2">
    <location>
        <begin position="76"/>
        <end position="147"/>
    </location>
</feature>
<dbReference type="InterPro" id="IPR006204">
    <property type="entry name" value="GHMP_kinase_N_dom"/>
</dbReference>
<dbReference type="HAMAP" id="MF_02223">
    <property type="entry name" value="Pantoate_kinase"/>
    <property type="match status" value="1"/>
</dbReference>
<dbReference type="EC" id="2.7.1.169" evidence="1"/>
<sequence length="293" mass="30539">MSIESSAGRAFAPGHITGFFEMHDDPDPRRKGSTGCGVVIDGGIDTIVTRGVGKTEVYLDGASVKADTTCSLIEQLVDFPVHVNCTSSIPIGCGFGASAAGSLSTAYALNDAFSLGLTSNQLVEAVHIAEVSNGSGMGDVEGQYFGGVPIRKVPGCPPYGVLDRVPSPSFEVHCIVLGELSTGSVLNDAGLMRDINSAGRSALRSLLARPTVTNFMEISKQFTLKCGLASDRVMDAIEAVGAAGGMASQAMLGDTVFACSVEETKKDVFDALSTFAEVTTYNVTSCYEHPVKF</sequence>
<dbReference type="EMBL" id="FOHQ01000001">
    <property type="protein sequence ID" value="SES67666.1"/>
    <property type="molecule type" value="Genomic_DNA"/>
</dbReference>